<keyword evidence="2" id="KW-1185">Reference proteome</keyword>
<sequence>MLFVAAFGAALRENWRRNGGGGRSGFLWVLDCPASEYPMPCNGTAEGHRTSAELNRMLSRVHVHGFRTRQVFWVLCIGFRTLLRLSSYQSKPRWVSLM</sequence>
<comment type="caution">
    <text evidence="1">The sequence shown here is derived from an EMBL/GenBank/DDBJ whole genome shotgun (WGS) entry which is preliminary data.</text>
</comment>
<protein>
    <recommendedName>
        <fullName evidence="3">Secreted protein</fullName>
    </recommendedName>
</protein>
<organism evidence="1 2">
    <name type="scientific">Neorhodopirellula lusitana</name>
    <dbReference type="NCBI Taxonomy" id="445327"/>
    <lineage>
        <taxon>Bacteria</taxon>
        <taxon>Pseudomonadati</taxon>
        <taxon>Planctomycetota</taxon>
        <taxon>Planctomycetia</taxon>
        <taxon>Pirellulales</taxon>
        <taxon>Pirellulaceae</taxon>
        <taxon>Neorhodopirellula</taxon>
    </lineage>
</organism>
<dbReference type="EMBL" id="FXUG01000003">
    <property type="protein sequence ID" value="SMP49876.1"/>
    <property type="molecule type" value="Genomic_DNA"/>
</dbReference>
<reference evidence="1 2" key="1">
    <citation type="submission" date="2017-05" db="EMBL/GenBank/DDBJ databases">
        <authorList>
            <person name="Varghese N."/>
            <person name="Submissions S."/>
        </authorList>
    </citation>
    <scope>NUCLEOTIDE SEQUENCE [LARGE SCALE GENOMIC DNA]</scope>
    <source>
        <strain evidence="1 2">DSM 25457</strain>
    </source>
</reference>
<accession>A0ABY1PX27</accession>
<evidence type="ECO:0008006" key="3">
    <source>
        <dbReference type="Google" id="ProtNLM"/>
    </source>
</evidence>
<evidence type="ECO:0000313" key="1">
    <source>
        <dbReference type="EMBL" id="SMP49876.1"/>
    </source>
</evidence>
<gene>
    <name evidence="1" type="ORF">SAMN06265222_1034</name>
</gene>
<proteinExistence type="predicted"/>
<evidence type="ECO:0000313" key="2">
    <source>
        <dbReference type="Proteomes" id="UP001158067"/>
    </source>
</evidence>
<dbReference type="Proteomes" id="UP001158067">
    <property type="component" value="Unassembled WGS sequence"/>
</dbReference>
<name>A0ABY1PX27_9BACT</name>